<reference evidence="8" key="1">
    <citation type="journal article" date="2020" name="Biol. Lett.">
        <title>Evolutionary rates are correlated between cockroach symbionts and mitochondrial genomes.</title>
        <authorList>
            <person name="Arab D.A."/>
            <person name="Bourguignon T."/>
            <person name="Wang Z."/>
            <person name="Ho S.Y.W."/>
            <person name="Lo N."/>
        </authorList>
    </citation>
    <scope>NUCLEOTIDE SEQUENCE</scope>
    <source>
        <strain evidence="8">DHOG4675</strain>
    </source>
</reference>
<dbReference type="InterPro" id="IPR000266">
    <property type="entry name" value="Ribosomal_uS17"/>
</dbReference>
<dbReference type="PANTHER" id="PTHR10744:SF1">
    <property type="entry name" value="SMALL RIBOSOMAL SUBUNIT PROTEIN US17M"/>
    <property type="match status" value="1"/>
</dbReference>
<keyword evidence="4 6" id="KW-0689">Ribosomal protein</keyword>
<evidence type="ECO:0000256" key="6">
    <source>
        <dbReference type="RuleBase" id="RU003872"/>
    </source>
</evidence>
<dbReference type="Gene3D" id="2.40.50.140">
    <property type="entry name" value="Nucleic acid-binding proteins"/>
    <property type="match status" value="1"/>
</dbReference>
<dbReference type="EMBL" id="MN040319">
    <property type="protein sequence ID" value="QID54299.1"/>
    <property type="molecule type" value="Genomic_DNA"/>
</dbReference>
<comment type="similarity">
    <text evidence="1 6">Belongs to the universal ribosomal protein uS17 family.</text>
</comment>
<dbReference type="NCBIfam" id="NF004123">
    <property type="entry name" value="PRK05610.1"/>
    <property type="match status" value="1"/>
</dbReference>
<dbReference type="HAMAP" id="MF_01345_B">
    <property type="entry name" value="Ribosomal_uS17_B"/>
    <property type="match status" value="1"/>
</dbReference>
<evidence type="ECO:0000256" key="4">
    <source>
        <dbReference type="ARBA" id="ARBA00022980"/>
    </source>
</evidence>
<dbReference type="InterPro" id="IPR012340">
    <property type="entry name" value="NA-bd_OB-fold"/>
</dbReference>
<evidence type="ECO:0000256" key="2">
    <source>
        <dbReference type="ARBA" id="ARBA00022730"/>
    </source>
</evidence>
<keyword evidence="2 7" id="KW-0699">rRNA-binding</keyword>
<dbReference type="AlphaFoldDB" id="A0A6G6BQT0"/>
<accession>A0A6G6BQT0</accession>
<sequence>MKRKNNRKQRKVTVISDKMDKTIVVSEIRKVKHKYYGKSILKKKKYLVHDEKNLYKNGDKISIMETRPISRKKCWIALSKI</sequence>
<dbReference type="InterPro" id="IPR019979">
    <property type="entry name" value="Ribosomal_uS17_CS"/>
</dbReference>
<evidence type="ECO:0000256" key="1">
    <source>
        <dbReference type="ARBA" id="ARBA00010254"/>
    </source>
</evidence>
<dbReference type="GO" id="GO:0022627">
    <property type="term" value="C:cytosolic small ribosomal subunit"/>
    <property type="evidence" value="ECO:0007669"/>
    <property type="project" value="TreeGrafter"/>
</dbReference>
<dbReference type="InterPro" id="IPR019984">
    <property type="entry name" value="Ribosomal_uS17_bact/chlr"/>
</dbReference>
<dbReference type="PROSITE" id="PS00056">
    <property type="entry name" value="RIBOSOMAL_S17"/>
    <property type="match status" value="1"/>
</dbReference>
<proteinExistence type="inferred from homology"/>
<dbReference type="GO" id="GO:0003735">
    <property type="term" value="F:structural constituent of ribosome"/>
    <property type="evidence" value="ECO:0007669"/>
    <property type="project" value="InterPro"/>
</dbReference>
<dbReference type="CDD" id="cd00364">
    <property type="entry name" value="Ribosomal_uS17"/>
    <property type="match status" value="1"/>
</dbReference>
<dbReference type="PRINTS" id="PR00973">
    <property type="entry name" value="RIBOSOMALS17"/>
</dbReference>
<evidence type="ECO:0000256" key="5">
    <source>
        <dbReference type="ARBA" id="ARBA00023274"/>
    </source>
</evidence>
<protein>
    <recommendedName>
        <fullName evidence="7">30S ribosomal protein S17</fullName>
    </recommendedName>
</protein>
<dbReference type="GO" id="GO:0006412">
    <property type="term" value="P:translation"/>
    <property type="evidence" value="ECO:0007669"/>
    <property type="project" value="InterPro"/>
</dbReference>
<dbReference type="GO" id="GO:0019843">
    <property type="term" value="F:rRNA binding"/>
    <property type="evidence" value="ECO:0007669"/>
    <property type="project" value="UniProtKB-KW"/>
</dbReference>
<evidence type="ECO:0000256" key="7">
    <source>
        <dbReference type="RuleBase" id="RU003873"/>
    </source>
</evidence>
<evidence type="ECO:0000256" key="3">
    <source>
        <dbReference type="ARBA" id="ARBA00022884"/>
    </source>
</evidence>
<keyword evidence="3 7" id="KW-0694">RNA-binding</keyword>
<feature type="non-terminal residue" evidence="8">
    <location>
        <position position="81"/>
    </location>
</feature>
<dbReference type="Pfam" id="PF00366">
    <property type="entry name" value="Ribosomal_S17"/>
    <property type="match status" value="1"/>
</dbReference>
<name>A0A6G6BQT0_9FLAO</name>
<dbReference type="SUPFAM" id="SSF50249">
    <property type="entry name" value="Nucleic acid-binding proteins"/>
    <property type="match status" value="1"/>
</dbReference>
<organism evidence="8">
    <name type="scientific">Blattabacterium sp.</name>
    <name type="common">Allacta sp.</name>
    <dbReference type="NCBI Taxonomy" id="2712786"/>
    <lineage>
        <taxon>Bacteria</taxon>
        <taxon>Pseudomonadati</taxon>
        <taxon>Bacteroidota</taxon>
        <taxon>Flavobacteriia</taxon>
        <taxon>Flavobacteriales</taxon>
        <taxon>Blattabacteriaceae</taxon>
        <taxon>Blattabacterium</taxon>
    </lineage>
</organism>
<dbReference type="PANTHER" id="PTHR10744">
    <property type="entry name" value="40S RIBOSOMAL PROTEIN S11 FAMILY MEMBER"/>
    <property type="match status" value="1"/>
</dbReference>
<keyword evidence="5 6" id="KW-0687">Ribonucleoprotein</keyword>
<comment type="function">
    <text evidence="7">One of the primary rRNA binding proteins, it binds specifically to the 5'-end of 16S ribosomal.</text>
</comment>
<evidence type="ECO:0000313" key="8">
    <source>
        <dbReference type="EMBL" id="QID54299.1"/>
    </source>
</evidence>